<reference evidence="6 7" key="1">
    <citation type="submission" date="2015-08" db="EMBL/GenBank/DDBJ databases">
        <title>Whole genome sequence of Flavobacterium akiainvivens IK-1T, from decaying Wikstroemia oahuensis, an endemic Hawaiian shrub.</title>
        <authorList>
            <person name="Wan X."/>
            <person name="Hou S."/>
            <person name="Saito J."/>
            <person name="Donachie S."/>
        </authorList>
    </citation>
    <scope>NUCLEOTIDE SEQUENCE [LARGE SCALE GENOMIC DNA]</scope>
    <source>
        <strain evidence="6 7">IK-1</strain>
    </source>
</reference>
<dbReference type="AlphaFoldDB" id="A0A0M9VHJ1"/>
<evidence type="ECO:0000256" key="2">
    <source>
        <dbReference type="ARBA" id="ARBA00006906"/>
    </source>
</evidence>
<accession>A0A0M9VHJ1</accession>
<comment type="subunit">
    <text evidence="3">Homotrimer.</text>
</comment>
<sequence length="220" mass="23332">MDKNAIITTIKEQGLLPLYYNDNPEVCVQVARALYRAGVRCIEFTNRGPQALPNFEALVNERANMPGLLLGVGTIAIAEEAEAFTKAGADFLVSPFFDEGVSRFASDNNILWMPGCMTPTEIHTARLAGCSAIKLFPGNVLQPGFLQAIKPLFKGLDFMVTGGVQATEESLAAWLGSGAAAVGMGSNLITAAVTTTGDYVTLEANTTTVLGLINTIKSKN</sequence>
<gene>
    <name evidence="6" type="ORF">AM493_05860</name>
</gene>
<evidence type="ECO:0000256" key="4">
    <source>
        <dbReference type="ARBA" id="ARBA00023239"/>
    </source>
</evidence>
<dbReference type="GO" id="GO:0016829">
    <property type="term" value="F:lyase activity"/>
    <property type="evidence" value="ECO:0007669"/>
    <property type="project" value="UniProtKB-KW"/>
</dbReference>
<keyword evidence="5" id="KW-0119">Carbohydrate metabolism</keyword>
<dbReference type="Gene3D" id="3.20.20.70">
    <property type="entry name" value="Aldolase class I"/>
    <property type="match status" value="1"/>
</dbReference>
<dbReference type="InterPro" id="IPR000887">
    <property type="entry name" value="Aldlse_KDPG_KHG"/>
</dbReference>
<evidence type="ECO:0000313" key="7">
    <source>
        <dbReference type="Proteomes" id="UP000037755"/>
    </source>
</evidence>
<dbReference type="PATRIC" id="fig|1202724.3.peg.1213"/>
<evidence type="ECO:0000256" key="1">
    <source>
        <dbReference type="ARBA" id="ARBA00004761"/>
    </source>
</evidence>
<keyword evidence="4" id="KW-0456">Lyase</keyword>
<dbReference type="PANTHER" id="PTHR30246:SF1">
    <property type="entry name" value="2-DEHYDRO-3-DEOXY-6-PHOSPHOGALACTONATE ALDOLASE-RELATED"/>
    <property type="match status" value="1"/>
</dbReference>
<dbReference type="Proteomes" id="UP000037755">
    <property type="component" value="Unassembled WGS sequence"/>
</dbReference>
<comment type="caution">
    <text evidence="6">The sequence shown here is derived from an EMBL/GenBank/DDBJ whole genome shotgun (WGS) entry which is preliminary data.</text>
</comment>
<protein>
    <submittedName>
        <fullName evidence="6">Ketohydroxyglutarate aldolase</fullName>
    </submittedName>
</protein>
<comment type="pathway">
    <text evidence="1">Carbohydrate acid metabolism.</text>
</comment>
<evidence type="ECO:0000313" key="6">
    <source>
        <dbReference type="EMBL" id="KOS05612.1"/>
    </source>
</evidence>
<keyword evidence="7" id="KW-1185">Reference proteome</keyword>
<dbReference type="STRING" id="1202724.AM493_05860"/>
<dbReference type="InterPro" id="IPR013785">
    <property type="entry name" value="Aldolase_TIM"/>
</dbReference>
<name>A0A0M9VHJ1_9FLAO</name>
<dbReference type="CDD" id="cd00452">
    <property type="entry name" value="KDPG_aldolase"/>
    <property type="match status" value="1"/>
</dbReference>
<dbReference type="SUPFAM" id="SSF51569">
    <property type="entry name" value="Aldolase"/>
    <property type="match status" value="1"/>
</dbReference>
<proteinExistence type="inferred from homology"/>
<dbReference type="RefSeq" id="WP_054406817.1">
    <property type="nucleotide sequence ID" value="NZ_FOYA01000003.1"/>
</dbReference>
<dbReference type="Pfam" id="PF01081">
    <property type="entry name" value="Aldolase"/>
    <property type="match status" value="1"/>
</dbReference>
<dbReference type="PANTHER" id="PTHR30246">
    <property type="entry name" value="2-KETO-3-DEOXY-6-PHOSPHOGLUCONATE ALDOLASE"/>
    <property type="match status" value="1"/>
</dbReference>
<evidence type="ECO:0000256" key="3">
    <source>
        <dbReference type="ARBA" id="ARBA00011233"/>
    </source>
</evidence>
<comment type="similarity">
    <text evidence="2">Belongs to the KHG/KDPG aldolase family.</text>
</comment>
<dbReference type="OrthoDB" id="9802667at2"/>
<organism evidence="6 7">
    <name type="scientific">Flavobacterium akiainvivens</name>
    <dbReference type="NCBI Taxonomy" id="1202724"/>
    <lineage>
        <taxon>Bacteria</taxon>
        <taxon>Pseudomonadati</taxon>
        <taxon>Bacteroidota</taxon>
        <taxon>Flavobacteriia</taxon>
        <taxon>Flavobacteriales</taxon>
        <taxon>Flavobacteriaceae</taxon>
        <taxon>Flavobacterium</taxon>
    </lineage>
</organism>
<evidence type="ECO:0000256" key="5">
    <source>
        <dbReference type="ARBA" id="ARBA00023277"/>
    </source>
</evidence>
<dbReference type="EMBL" id="LIYD01000005">
    <property type="protein sequence ID" value="KOS05612.1"/>
    <property type="molecule type" value="Genomic_DNA"/>
</dbReference>